<protein>
    <submittedName>
        <fullName evidence="1">Uncharacterized protein</fullName>
    </submittedName>
</protein>
<evidence type="ECO:0000313" key="2">
    <source>
        <dbReference type="Proteomes" id="UP001148629"/>
    </source>
</evidence>
<evidence type="ECO:0000313" key="1">
    <source>
        <dbReference type="EMBL" id="KAJ3520330.1"/>
    </source>
</evidence>
<name>A0ACC1RL80_9HYPO</name>
<sequence length="148" mass="16257">MASFGTVLPFKCENGRRAHEYVIYLTCRLFCDHFKSMFTPAANAGAGGGLIAAILGIIIGSNLDQPPFTVLGLDSIFLVIAFLIEVKVVLRLLLREKMGGRAIRYMILNVEEDDEHGSRSNPVASVVFGDYCGKGYFKDAIQPIFQAH</sequence>
<dbReference type="Proteomes" id="UP001148629">
    <property type="component" value="Unassembled WGS sequence"/>
</dbReference>
<dbReference type="EMBL" id="JANRMS010002925">
    <property type="protein sequence ID" value="KAJ3520330.1"/>
    <property type="molecule type" value="Genomic_DNA"/>
</dbReference>
<reference evidence="1" key="1">
    <citation type="submission" date="2022-08" db="EMBL/GenBank/DDBJ databases">
        <title>Genome Sequence of Fusarium decemcellulare.</title>
        <authorList>
            <person name="Buettner E."/>
        </authorList>
    </citation>
    <scope>NUCLEOTIDE SEQUENCE</scope>
    <source>
        <strain evidence="1">Babe19</strain>
    </source>
</reference>
<gene>
    <name evidence="1" type="ORF">NM208_g13751</name>
</gene>
<keyword evidence="2" id="KW-1185">Reference proteome</keyword>
<proteinExistence type="predicted"/>
<organism evidence="1 2">
    <name type="scientific">Fusarium decemcellulare</name>
    <dbReference type="NCBI Taxonomy" id="57161"/>
    <lineage>
        <taxon>Eukaryota</taxon>
        <taxon>Fungi</taxon>
        <taxon>Dikarya</taxon>
        <taxon>Ascomycota</taxon>
        <taxon>Pezizomycotina</taxon>
        <taxon>Sordariomycetes</taxon>
        <taxon>Hypocreomycetidae</taxon>
        <taxon>Hypocreales</taxon>
        <taxon>Nectriaceae</taxon>
        <taxon>Fusarium</taxon>
        <taxon>Fusarium decemcellulare species complex</taxon>
    </lineage>
</organism>
<accession>A0ACC1RL80</accession>
<comment type="caution">
    <text evidence="1">The sequence shown here is derived from an EMBL/GenBank/DDBJ whole genome shotgun (WGS) entry which is preliminary data.</text>
</comment>